<dbReference type="Proteomes" id="UP000074119">
    <property type="component" value="Chromosome"/>
</dbReference>
<feature type="transmembrane region" description="Helical" evidence="8">
    <location>
        <begin position="380"/>
        <end position="400"/>
    </location>
</feature>
<dbReference type="GO" id="GO:0005886">
    <property type="term" value="C:plasma membrane"/>
    <property type="evidence" value="ECO:0007669"/>
    <property type="project" value="UniProtKB-SubCell"/>
</dbReference>
<feature type="transmembrane region" description="Helical" evidence="8">
    <location>
        <begin position="79"/>
        <end position="100"/>
    </location>
</feature>
<dbReference type="InterPro" id="IPR001750">
    <property type="entry name" value="ND/Mrp_TM"/>
</dbReference>
<feature type="transmembrane region" description="Helical" evidence="8">
    <location>
        <begin position="31"/>
        <end position="52"/>
    </location>
</feature>
<sequence length="491" mass="52930">MLSHLPILQVILPLLGAPACLILGRGKLAWLFALLISALSFCIAAMLLHTVYHHGVISYALGGWQAPWGIEYRIDLLNAWLLLIVSGSSTVALLAAQSSINVEIAPEKQTIFFVAWLLCLAGLLGILATGDAFNVFVFLEVSSLSTYTLISLGPKRESLWAAFRYLIMGTIGATFILIGIGLMYIMTGTLNMQDLAQRLPLASDSSTVFTAYAFILVGISLKLALFPLHLWLPNAYTHAPSIVTTFLAASATKVALYLMIRFTYTVFPSHFSQIDIPLEEIFIVLGITGVIGASIAAIYQAEVKRAIAYSSVAQVGYMVVGLGIGGVLGLQATLLHVFNHALMKATLFMALAAIACRIGATTLTSMQGLGRKMPWTSFGFVVGGLSIIGVPLTAGFISKWYLVSAAALSDRWLLVLLIMIGSLLAIVYIWRVVEALYFKPATDSKPLKEAPLAMLLALWLLVFGNIYFGIDTRLPVSISAEAAIALQEGRP</sequence>
<feature type="transmembrane region" description="Helical" evidence="8">
    <location>
        <begin position="207"/>
        <end position="232"/>
    </location>
</feature>
<keyword evidence="4 7" id="KW-0812">Transmembrane</keyword>
<feature type="transmembrane region" description="Helical" evidence="8">
    <location>
        <begin position="450"/>
        <end position="470"/>
    </location>
</feature>
<evidence type="ECO:0000256" key="2">
    <source>
        <dbReference type="ARBA" id="ARBA00005346"/>
    </source>
</evidence>
<feature type="transmembrane region" description="Helical" evidence="8">
    <location>
        <begin position="238"/>
        <end position="260"/>
    </location>
</feature>
<dbReference type="STRING" id="1470434.AZF00_09155"/>
<dbReference type="AlphaFoldDB" id="A0A127M5G8"/>
<feature type="transmembrane region" description="Helical" evidence="8">
    <location>
        <begin position="281"/>
        <end position="301"/>
    </location>
</feature>
<protein>
    <submittedName>
        <fullName evidence="10">Cation:proton antiporter</fullName>
    </submittedName>
</protein>
<dbReference type="Pfam" id="PF00361">
    <property type="entry name" value="Proton_antipo_M"/>
    <property type="match status" value="1"/>
</dbReference>
<dbReference type="InterPro" id="IPR050586">
    <property type="entry name" value="CPA3_Na-H_Antiporter_D"/>
</dbReference>
<dbReference type="RefSeq" id="WP_008250199.1">
    <property type="nucleotide sequence ID" value="NZ_CP014544.1"/>
</dbReference>
<evidence type="ECO:0000256" key="5">
    <source>
        <dbReference type="ARBA" id="ARBA00022989"/>
    </source>
</evidence>
<dbReference type="GO" id="GO:0008137">
    <property type="term" value="F:NADH dehydrogenase (ubiquinone) activity"/>
    <property type="evidence" value="ECO:0007669"/>
    <property type="project" value="InterPro"/>
</dbReference>
<dbReference type="KEGG" id="zal:AZF00_09155"/>
<feature type="transmembrane region" description="Helical" evidence="8">
    <location>
        <begin position="342"/>
        <end position="360"/>
    </location>
</feature>
<gene>
    <name evidence="10" type="ORF">AZF00_09155</name>
</gene>
<feature type="transmembrane region" description="Helical" evidence="8">
    <location>
        <begin position="159"/>
        <end position="186"/>
    </location>
</feature>
<accession>A0A127M5G8</accession>
<evidence type="ECO:0000256" key="1">
    <source>
        <dbReference type="ARBA" id="ARBA00004651"/>
    </source>
</evidence>
<proteinExistence type="inferred from homology"/>
<dbReference type="InterPro" id="IPR003918">
    <property type="entry name" value="NADH_UbQ_OxRdtase"/>
</dbReference>
<organism evidence="10 11">
    <name type="scientific">Zhongshania aliphaticivorans</name>
    <dbReference type="NCBI Taxonomy" id="1470434"/>
    <lineage>
        <taxon>Bacteria</taxon>
        <taxon>Pseudomonadati</taxon>
        <taxon>Pseudomonadota</taxon>
        <taxon>Gammaproteobacteria</taxon>
        <taxon>Cellvibrionales</taxon>
        <taxon>Spongiibacteraceae</taxon>
        <taxon>Zhongshania</taxon>
    </lineage>
</organism>
<evidence type="ECO:0000256" key="4">
    <source>
        <dbReference type="ARBA" id="ARBA00022692"/>
    </source>
</evidence>
<evidence type="ECO:0000256" key="7">
    <source>
        <dbReference type="RuleBase" id="RU000320"/>
    </source>
</evidence>
<comment type="similarity">
    <text evidence="2">Belongs to the CPA3 antiporters (TC 2.A.63) subunit D family.</text>
</comment>
<evidence type="ECO:0000256" key="8">
    <source>
        <dbReference type="SAM" id="Phobius"/>
    </source>
</evidence>
<dbReference type="EMBL" id="CP014544">
    <property type="protein sequence ID" value="AMO68457.1"/>
    <property type="molecule type" value="Genomic_DNA"/>
</dbReference>
<dbReference type="PANTHER" id="PTHR42703:SF1">
    <property type="entry name" value="NA(+)_H(+) ANTIPORTER SUBUNIT D1"/>
    <property type="match status" value="1"/>
</dbReference>
<dbReference type="GO" id="GO:0042773">
    <property type="term" value="P:ATP synthesis coupled electron transport"/>
    <property type="evidence" value="ECO:0007669"/>
    <property type="project" value="InterPro"/>
</dbReference>
<evidence type="ECO:0000259" key="9">
    <source>
        <dbReference type="Pfam" id="PF00361"/>
    </source>
</evidence>
<feature type="transmembrane region" description="Helical" evidence="8">
    <location>
        <begin position="112"/>
        <end position="139"/>
    </location>
</feature>
<evidence type="ECO:0000313" key="11">
    <source>
        <dbReference type="Proteomes" id="UP000074119"/>
    </source>
</evidence>
<dbReference type="PRINTS" id="PR01437">
    <property type="entry name" value="NUOXDRDTASE4"/>
</dbReference>
<evidence type="ECO:0000256" key="6">
    <source>
        <dbReference type="ARBA" id="ARBA00023136"/>
    </source>
</evidence>
<feature type="domain" description="NADH:quinone oxidoreductase/Mrp antiporter transmembrane" evidence="9">
    <location>
        <begin position="131"/>
        <end position="424"/>
    </location>
</feature>
<name>A0A127M5G8_9GAMM</name>
<keyword evidence="3" id="KW-1003">Cell membrane</keyword>
<comment type="subcellular location">
    <subcellularLocation>
        <location evidence="1">Cell membrane</location>
        <topology evidence="1">Multi-pass membrane protein</topology>
    </subcellularLocation>
    <subcellularLocation>
        <location evidence="7">Membrane</location>
        <topology evidence="7">Multi-pass membrane protein</topology>
    </subcellularLocation>
</comment>
<evidence type="ECO:0000256" key="3">
    <source>
        <dbReference type="ARBA" id="ARBA00022475"/>
    </source>
</evidence>
<evidence type="ECO:0000313" key="10">
    <source>
        <dbReference type="EMBL" id="AMO68457.1"/>
    </source>
</evidence>
<keyword evidence="5 8" id="KW-1133">Transmembrane helix</keyword>
<keyword evidence="6 8" id="KW-0472">Membrane</keyword>
<feature type="transmembrane region" description="Helical" evidence="8">
    <location>
        <begin position="412"/>
        <end position="430"/>
    </location>
</feature>
<feature type="transmembrane region" description="Helical" evidence="8">
    <location>
        <begin position="307"/>
        <end position="330"/>
    </location>
</feature>
<feature type="transmembrane region" description="Helical" evidence="8">
    <location>
        <begin position="6"/>
        <end position="24"/>
    </location>
</feature>
<reference evidence="10 11" key="1">
    <citation type="submission" date="2015-12" db="EMBL/GenBank/DDBJ databases">
        <authorList>
            <person name="Shamseldin A."/>
            <person name="Moawad H."/>
            <person name="Abd El-Rahim W.M."/>
            <person name="Sadowsky M.J."/>
        </authorList>
    </citation>
    <scope>NUCLEOTIDE SEQUENCE [LARGE SCALE GENOMIC DNA]</scope>
    <source>
        <strain evidence="10 11">SM2</strain>
    </source>
</reference>
<dbReference type="PANTHER" id="PTHR42703">
    <property type="entry name" value="NADH DEHYDROGENASE"/>
    <property type="match status" value="1"/>
</dbReference>